<evidence type="ECO:0000256" key="1">
    <source>
        <dbReference type="ARBA" id="ARBA00001947"/>
    </source>
</evidence>
<keyword evidence="3" id="KW-0540">Nuclease</keyword>
<proteinExistence type="inferred from homology"/>
<dbReference type="Gene3D" id="3.40.390.30">
    <property type="entry name" value="Metalloproteases ('zincins'), catalytic domain"/>
    <property type="match status" value="1"/>
</dbReference>
<dbReference type="GO" id="GO:0004222">
    <property type="term" value="F:metalloendopeptidase activity"/>
    <property type="evidence" value="ECO:0007669"/>
    <property type="project" value="InterPro"/>
</dbReference>
<accession>A0A6J7H326</accession>
<dbReference type="HAMAP" id="MF_00009">
    <property type="entry name" value="Endoribonucl_YbeY"/>
    <property type="match status" value="1"/>
</dbReference>
<dbReference type="NCBIfam" id="TIGR00043">
    <property type="entry name" value="rRNA maturation RNase YbeY"/>
    <property type="match status" value="1"/>
</dbReference>
<evidence type="ECO:0000256" key="5">
    <source>
        <dbReference type="ARBA" id="ARBA00022759"/>
    </source>
</evidence>
<dbReference type="InterPro" id="IPR023091">
    <property type="entry name" value="MetalPrtase_cat_dom_sf_prd"/>
</dbReference>
<dbReference type="GO" id="GO:0006364">
    <property type="term" value="P:rRNA processing"/>
    <property type="evidence" value="ECO:0007669"/>
    <property type="project" value="InterPro"/>
</dbReference>
<gene>
    <name evidence="8" type="ORF">UFOPK3610_01001</name>
</gene>
<evidence type="ECO:0000313" key="8">
    <source>
        <dbReference type="EMBL" id="CAB4913994.1"/>
    </source>
</evidence>
<name>A0A6J7H326_9ZZZZ</name>
<dbReference type="InterPro" id="IPR020549">
    <property type="entry name" value="YbeY_CS"/>
</dbReference>
<keyword evidence="4" id="KW-0479">Metal-binding</keyword>
<evidence type="ECO:0000256" key="7">
    <source>
        <dbReference type="ARBA" id="ARBA00022833"/>
    </source>
</evidence>
<dbReference type="SUPFAM" id="SSF55486">
    <property type="entry name" value="Metalloproteases ('zincins'), catalytic domain"/>
    <property type="match status" value="1"/>
</dbReference>
<keyword evidence="6" id="KW-0378">Hydrolase</keyword>
<evidence type="ECO:0000256" key="6">
    <source>
        <dbReference type="ARBA" id="ARBA00022801"/>
    </source>
</evidence>
<evidence type="ECO:0000256" key="3">
    <source>
        <dbReference type="ARBA" id="ARBA00022722"/>
    </source>
</evidence>
<sequence length="156" mass="17116">MTSSTRGGCELTVEIDNSSGDSVDIYALQAQAEFLIAALSLHPECELSIAIVDVERMTELHVEWMDEPGPTDVLSFPMDELIEGEAEPGVLGDIVLCPVVVADQAQTAGHSVQAEFELLLTHGMLHLLGHDHADKEEHRVMFARQDQLLAAWREGR</sequence>
<dbReference type="PANTHER" id="PTHR46986">
    <property type="entry name" value="ENDORIBONUCLEASE YBEY, CHLOROPLASTIC"/>
    <property type="match status" value="1"/>
</dbReference>
<dbReference type="Pfam" id="PF02130">
    <property type="entry name" value="YbeY"/>
    <property type="match status" value="1"/>
</dbReference>
<dbReference type="EMBL" id="CAFBMR010000035">
    <property type="protein sequence ID" value="CAB4913994.1"/>
    <property type="molecule type" value="Genomic_DNA"/>
</dbReference>
<keyword evidence="5" id="KW-0255">Endonuclease</keyword>
<dbReference type="AlphaFoldDB" id="A0A6J7H326"/>
<evidence type="ECO:0000256" key="4">
    <source>
        <dbReference type="ARBA" id="ARBA00022723"/>
    </source>
</evidence>
<evidence type="ECO:0000256" key="2">
    <source>
        <dbReference type="ARBA" id="ARBA00010875"/>
    </source>
</evidence>
<dbReference type="PROSITE" id="PS01306">
    <property type="entry name" value="UPF0054"/>
    <property type="match status" value="1"/>
</dbReference>
<dbReference type="PANTHER" id="PTHR46986:SF1">
    <property type="entry name" value="ENDORIBONUCLEASE YBEY, CHLOROPLASTIC"/>
    <property type="match status" value="1"/>
</dbReference>
<organism evidence="8">
    <name type="scientific">freshwater metagenome</name>
    <dbReference type="NCBI Taxonomy" id="449393"/>
    <lineage>
        <taxon>unclassified sequences</taxon>
        <taxon>metagenomes</taxon>
        <taxon>ecological metagenomes</taxon>
    </lineage>
</organism>
<keyword evidence="7" id="KW-0862">Zinc</keyword>
<reference evidence="8" key="1">
    <citation type="submission" date="2020-05" db="EMBL/GenBank/DDBJ databases">
        <authorList>
            <person name="Chiriac C."/>
            <person name="Salcher M."/>
            <person name="Ghai R."/>
            <person name="Kavagutti S V."/>
        </authorList>
    </citation>
    <scope>NUCLEOTIDE SEQUENCE</scope>
</reference>
<protein>
    <submittedName>
        <fullName evidence="8">Unannotated protein</fullName>
    </submittedName>
</protein>
<comment type="similarity">
    <text evidence="2">Belongs to the endoribonuclease YbeY family.</text>
</comment>
<dbReference type="GO" id="GO:0004519">
    <property type="term" value="F:endonuclease activity"/>
    <property type="evidence" value="ECO:0007669"/>
    <property type="project" value="UniProtKB-KW"/>
</dbReference>
<comment type="cofactor">
    <cofactor evidence="1">
        <name>Zn(2+)</name>
        <dbReference type="ChEBI" id="CHEBI:29105"/>
    </cofactor>
</comment>
<dbReference type="InterPro" id="IPR002036">
    <property type="entry name" value="YbeY"/>
</dbReference>
<dbReference type="GO" id="GO:0046872">
    <property type="term" value="F:metal ion binding"/>
    <property type="evidence" value="ECO:0007669"/>
    <property type="project" value="UniProtKB-KW"/>
</dbReference>